<accession>A0A291BAT4</accession>
<keyword evidence="1" id="KW-0614">Plasmid</keyword>
<sequence length="72" mass="8006">MCEIIAAELSASNVTDGEEEPNLLKQTRLKINEISADGACILDDGTKPFVLNKQCHASHQKRSNFLKMRSFV</sequence>
<dbReference type="RefSeq" id="WP_201260745.1">
    <property type="nucleotide sequence ID" value="NZ_CP020661.1"/>
</dbReference>
<evidence type="ECO:0000313" key="2">
    <source>
        <dbReference type="Proteomes" id="UP000218160"/>
    </source>
</evidence>
<gene>
    <name evidence="1" type="ORF">BTN50_1693</name>
</gene>
<dbReference type="Proteomes" id="UP000218160">
    <property type="component" value="Plasmid pCC1"/>
</dbReference>
<name>A0A291BAT4_9GAMM</name>
<dbReference type="EMBL" id="CP020661">
    <property type="protein sequence ID" value="ATF10129.1"/>
    <property type="molecule type" value="Genomic_DNA"/>
</dbReference>
<organism evidence="1 2">
    <name type="scientific">Candidatus Enterovibrio altilux</name>
    <dbReference type="NCBI Taxonomy" id="1927128"/>
    <lineage>
        <taxon>Bacteria</taxon>
        <taxon>Pseudomonadati</taxon>
        <taxon>Pseudomonadota</taxon>
        <taxon>Gammaproteobacteria</taxon>
        <taxon>Vibrionales</taxon>
        <taxon>Vibrionaceae</taxon>
        <taxon>Enterovibrio</taxon>
    </lineage>
</organism>
<evidence type="ECO:0000313" key="1">
    <source>
        <dbReference type="EMBL" id="ATF10129.1"/>
    </source>
</evidence>
<dbReference type="AlphaFoldDB" id="A0A291BAT4"/>
<dbReference type="KEGG" id="elux:BTN50_1693"/>
<evidence type="ECO:0008006" key="3">
    <source>
        <dbReference type="Google" id="ProtNLM"/>
    </source>
</evidence>
<proteinExistence type="predicted"/>
<keyword evidence="2" id="KW-1185">Reference proteome</keyword>
<protein>
    <recommendedName>
        <fullName evidence="3">Mobile element protein</fullName>
    </recommendedName>
</protein>
<reference evidence="2" key="1">
    <citation type="submission" date="2017-04" db="EMBL/GenBank/DDBJ databases">
        <title>Genome evolution of the luminous symbionts of deep sea anglerfish.</title>
        <authorList>
            <person name="Hendry T.A."/>
        </authorList>
    </citation>
    <scope>NUCLEOTIDE SEQUENCE [LARGE SCALE GENOMIC DNA]</scope>
    <source>
        <plasmid evidence="2">pcc1</plasmid>
    </source>
</reference>
<geneLocation type="plasmid" evidence="2">
    <name>pcc1</name>
</geneLocation>